<accession>L0F975</accession>
<sequence>MELQGLGPINLPLKNTGLQPGQKFLVEVIQKDPSGKAQIRIAGQVIPAMLEISVEPGAKFWASIHKIDENGVVLVRDNSNYSGKDTPTDSQRLERLYIEFASPRGKSISDLLSSVLTESKGTPVVTDGKGTPVTTDGKGAPVTTDGKGTPVVTDGKGTPVTTDGKGTPVVTDGKGTPVTTDGKGAPVTTDGKGTPVVTDGKGTPVTTDGKDTPVTTDGKGTPVTTDGKGTPVTTDGKGTPVTTDGKGTPVATDGKGTPVTTDSKGAPVTTDGKGTPVTTDGKGTPVTTDGKGTPVATDGKGTPVTTDSKGAPVTMESKGTPIPIDGKGTSVLIDGKGLQSSKGVQNAVNEEMFNLSGKEMIASFINNNIPQWSNLGTDGFLQLFMLFKGLGLDYERRLKNIETMKDGDIQNLQIELKKSLKGIILSLLNSSESTGAEKSLFSGLLERLTGQQILLQAGNPDAPFYLMEIPLQSEGELYTQTLAFKASRKGKKIDLDHCRLALHAETPTLGELGLEGWLYEGQLTLKLLSEKQEELQTLIEENYESTRTIFQQMGITLHPIGVGQLKTAEEFHRFLKGELREGVNYQV</sequence>
<evidence type="ECO:0000256" key="1">
    <source>
        <dbReference type="SAM" id="MobiDB-lite"/>
    </source>
</evidence>
<dbReference type="Proteomes" id="UP000010797">
    <property type="component" value="Chromosome"/>
</dbReference>
<evidence type="ECO:0000313" key="3">
    <source>
        <dbReference type="Proteomes" id="UP000010797"/>
    </source>
</evidence>
<dbReference type="KEGG" id="ddl:Desdi_2114"/>
<evidence type="ECO:0008006" key="4">
    <source>
        <dbReference type="Google" id="ProtNLM"/>
    </source>
</evidence>
<organism evidence="2 3">
    <name type="scientific">Desulfitobacterium dichloroeliminans (strain LMG P-21439 / DCA1)</name>
    <dbReference type="NCBI Taxonomy" id="871963"/>
    <lineage>
        <taxon>Bacteria</taxon>
        <taxon>Bacillati</taxon>
        <taxon>Bacillota</taxon>
        <taxon>Clostridia</taxon>
        <taxon>Eubacteriales</taxon>
        <taxon>Desulfitobacteriaceae</taxon>
        <taxon>Desulfitobacterium</taxon>
    </lineage>
</organism>
<evidence type="ECO:0000313" key="2">
    <source>
        <dbReference type="EMBL" id="AGA69555.1"/>
    </source>
</evidence>
<protein>
    <recommendedName>
        <fullName evidence="4">Flagellar hook-length control protein FliK</fullName>
    </recommendedName>
</protein>
<dbReference type="AlphaFoldDB" id="L0F975"/>
<dbReference type="STRING" id="871963.Desdi_2114"/>
<dbReference type="EMBL" id="CP003344">
    <property type="protein sequence ID" value="AGA69555.1"/>
    <property type="molecule type" value="Genomic_DNA"/>
</dbReference>
<keyword evidence="3" id="KW-1185">Reference proteome</keyword>
<dbReference type="eggNOG" id="COG5164">
    <property type="taxonomic scope" value="Bacteria"/>
</dbReference>
<dbReference type="OrthoDB" id="1792996at2"/>
<proteinExistence type="predicted"/>
<feature type="region of interest" description="Disordered" evidence="1">
    <location>
        <begin position="121"/>
        <end position="327"/>
    </location>
</feature>
<dbReference type="RefSeq" id="WP_015262535.1">
    <property type="nucleotide sequence ID" value="NC_019903.1"/>
</dbReference>
<reference evidence="3" key="1">
    <citation type="submission" date="2012-02" db="EMBL/GenBank/DDBJ databases">
        <title>Complete sequence of Desulfitobacterium dichloroeliminans LMG P-21439.</title>
        <authorList>
            <person name="Lucas S."/>
            <person name="Han J."/>
            <person name="Lapidus A."/>
            <person name="Cheng J.-F."/>
            <person name="Goodwin L."/>
            <person name="Pitluck S."/>
            <person name="Peters L."/>
            <person name="Ovchinnikova G."/>
            <person name="Teshima H."/>
            <person name="Detter J.C."/>
            <person name="Han C."/>
            <person name="Tapia R."/>
            <person name="Land M."/>
            <person name="Hauser L."/>
            <person name="Kyrpides N."/>
            <person name="Ivanova N."/>
            <person name="Pagani I."/>
            <person name="Kruse T."/>
            <person name="de Vos W.M."/>
            <person name="Boon N."/>
            <person name="Smidt H."/>
            <person name="Woyke T."/>
        </authorList>
    </citation>
    <scope>NUCLEOTIDE SEQUENCE [LARGE SCALE GENOMIC DNA]</scope>
    <source>
        <strain evidence="3">LMG P-21439 / DCA1</strain>
    </source>
</reference>
<gene>
    <name evidence="2" type="ordered locus">Desdi_2114</name>
</gene>
<dbReference type="HOGENOM" id="CLU_464400_0_0_9"/>
<name>L0F975_DESDL</name>